<dbReference type="Pfam" id="PF00072">
    <property type="entry name" value="Response_reg"/>
    <property type="match status" value="1"/>
</dbReference>
<reference evidence="4" key="1">
    <citation type="journal article" date="2021" name="Microb. Physiol.">
        <title>Proteogenomic Insights into the Physiology of Marine, Sulfate-Reducing, Filamentous Desulfonema limicola and Desulfonema magnum.</title>
        <authorList>
            <person name="Schnaars V."/>
            <person name="Wohlbrand L."/>
            <person name="Scheve S."/>
            <person name="Hinrichs C."/>
            <person name="Reinhardt R."/>
            <person name="Rabus R."/>
        </authorList>
    </citation>
    <scope>NUCLEOTIDE SEQUENCE</scope>
    <source>
        <strain evidence="4">5ac10</strain>
    </source>
</reference>
<dbReference type="SUPFAM" id="SSF55073">
    <property type="entry name" value="Nucleotide cyclase"/>
    <property type="match status" value="1"/>
</dbReference>
<keyword evidence="5" id="KW-1185">Reference proteome</keyword>
<evidence type="ECO:0000256" key="1">
    <source>
        <dbReference type="PROSITE-ProRule" id="PRU00169"/>
    </source>
</evidence>
<dbReference type="Gene3D" id="3.30.70.1230">
    <property type="entry name" value="Nucleotide cyclase"/>
    <property type="match status" value="1"/>
</dbReference>
<dbReference type="Pfam" id="PF00211">
    <property type="entry name" value="Guanylate_cyc"/>
    <property type="match status" value="1"/>
</dbReference>
<feature type="domain" description="Guanylate cyclase" evidence="3">
    <location>
        <begin position="167"/>
        <end position="302"/>
    </location>
</feature>
<proteinExistence type="predicted"/>
<dbReference type="PROSITE" id="PS50110">
    <property type="entry name" value="RESPONSE_REGULATORY"/>
    <property type="match status" value="1"/>
</dbReference>
<dbReference type="SMART" id="SM00448">
    <property type="entry name" value="REC"/>
    <property type="match status" value="1"/>
</dbReference>
<dbReference type="GO" id="GO:0000160">
    <property type="term" value="P:phosphorelay signal transduction system"/>
    <property type="evidence" value="ECO:0007669"/>
    <property type="project" value="InterPro"/>
</dbReference>
<dbReference type="PANTHER" id="PTHR43081">
    <property type="entry name" value="ADENYLATE CYCLASE, TERMINAL-DIFFERENTIATION SPECIFIC-RELATED"/>
    <property type="match status" value="1"/>
</dbReference>
<accession>A0A975B5T4</accession>
<dbReference type="SUPFAM" id="SSF54631">
    <property type="entry name" value="CBS-domain pair"/>
    <property type="match status" value="1"/>
</dbReference>
<gene>
    <name evidence="4" type="ORF">dnl_15680</name>
</gene>
<dbReference type="InterPro" id="IPR046342">
    <property type="entry name" value="CBS_dom_sf"/>
</dbReference>
<dbReference type="Proteomes" id="UP000663720">
    <property type="component" value="Chromosome"/>
</dbReference>
<dbReference type="KEGG" id="dli:dnl_15680"/>
<dbReference type="Gene3D" id="3.40.50.2300">
    <property type="match status" value="1"/>
</dbReference>
<dbReference type="InterPro" id="IPR011006">
    <property type="entry name" value="CheY-like_superfamily"/>
</dbReference>
<evidence type="ECO:0000313" key="4">
    <source>
        <dbReference type="EMBL" id="QTA79310.1"/>
    </source>
</evidence>
<dbReference type="RefSeq" id="WP_207691076.1">
    <property type="nucleotide sequence ID" value="NZ_CP061799.1"/>
</dbReference>
<dbReference type="InterPro" id="IPR001054">
    <property type="entry name" value="A/G_cyclase"/>
</dbReference>
<dbReference type="PROSITE" id="PS50125">
    <property type="entry name" value="GUANYLATE_CYCLASE_2"/>
    <property type="match status" value="1"/>
</dbReference>
<dbReference type="EMBL" id="CP061799">
    <property type="protein sequence ID" value="QTA79310.1"/>
    <property type="molecule type" value="Genomic_DNA"/>
</dbReference>
<protein>
    <submittedName>
        <fullName evidence="4">Two component system response regulator receiver and adenyl cyclase domains-containing protein</fullName>
    </submittedName>
</protein>
<dbReference type="InterPro" id="IPR050697">
    <property type="entry name" value="Adenylyl/Guanylyl_Cyclase_3/4"/>
</dbReference>
<dbReference type="PANTHER" id="PTHR43081:SF18">
    <property type="entry name" value="BLL7624 PROTEIN"/>
    <property type="match status" value="1"/>
</dbReference>
<dbReference type="CDD" id="cd07302">
    <property type="entry name" value="CHD"/>
    <property type="match status" value="1"/>
</dbReference>
<sequence>MENKKYRIVVVDDEPNNLNLIQQTLQGLYLLSFANRGTKALEVIAKIAPDLILLDIMMPEMDGYEVCKRLKADDKTKNIPVVFISAMGDAGDETKGFDLGAADYITKPFSPPVVKARIRSILALKEKNEQLAQLSKRLSRYLSPQVYELIFSGQRDVLIESQRKKLTVFFSDIVNFTSTAESMEPEDLTTVLNTYLNEMAEIAIKHGGTIDKFVGDAVMVFFGDPKTKGIQEDAMACVSMAIEMVEKLKILQTQWQKSGILHPFQVRIGINTGYCTVGNFGSKSKMDYTIIGGQVNAAKRLEESAMQGQIIISHETWSYVKDNIYCIKKSPISVKGISKPVQTYQVIGYYDQLEKGSRDIAVGNFIEQANVILPEVLVRDINLGRRLEDGFDAIVVAQNDSPMGLLMSYNLNRLLNSHSCRAQFFEQPVKKVMDTSPLLMESYVPISEVAQQAMMRSSNKIYDPVIVTEKGKLIGIAPIHLLIAKLLEH</sequence>
<keyword evidence="1" id="KW-0597">Phosphoprotein</keyword>
<evidence type="ECO:0000259" key="3">
    <source>
        <dbReference type="PROSITE" id="PS50125"/>
    </source>
</evidence>
<feature type="modified residue" description="4-aspartylphosphate" evidence="1">
    <location>
        <position position="55"/>
    </location>
</feature>
<dbReference type="Gene3D" id="3.10.580.10">
    <property type="entry name" value="CBS-domain"/>
    <property type="match status" value="1"/>
</dbReference>
<dbReference type="GO" id="GO:0004016">
    <property type="term" value="F:adenylate cyclase activity"/>
    <property type="evidence" value="ECO:0007669"/>
    <property type="project" value="UniProtKB-ARBA"/>
</dbReference>
<dbReference type="SMART" id="SM00044">
    <property type="entry name" value="CYCc"/>
    <property type="match status" value="1"/>
</dbReference>
<evidence type="ECO:0000313" key="5">
    <source>
        <dbReference type="Proteomes" id="UP000663720"/>
    </source>
</evidence>
<organism evidence="4 5">
    <name type="scientific">Desulfonema limicola</name>
    <dbReference type="NCBI Taxonomy" id="45656"/>
    <lineage>
        <taxon>Bacteria</taxon>
        <taxon>Pseudomonadati</taxon>
        <taxon>Thermodesulfobacteriota</taxon>
        <taxon>Desulfobacteria</taxon>
        <taxon>Desulfobacterales</taxon>
        <taxon>Desulfococcaceae</taxon>
        <taxon>Desulfonema</taxon>
    </lineage>
</organism>
<dbReference type="InterPro" id="IPR001789">
    <property type="entry name" value="Sig_transdc_resp-reg_receiver"/>
</dbReference>
<name>A0A975B5T4_9BACT</name>
<evidence type="ECO:0000259" key="2">
    <source>
        <dbReference type="PROSITE" id="PS50110"/>
    </source>
</evidence>
<dbReference type="GO" id="GO:0006171">
    <property type="term" value="P:cAMP biosynthetic process"/>
    <property type="evidence" value="ECO:0007669"/>
    <property type="project" value="TreeGrafter"/>
</dbReference>
<feature type="domain" description="Response regulatory" evidence="2">
    <location>
        <begin position="7"/>
        <end position="122"/>
    </location>
</feature>
<dbReference type="AlphaFoldDB" id="A0A975B5T4"/>
<dbReference type="InterPro" id="IPR029787">
    <property type="entry name" value="Nucleotide_cyclase"/>
</dbReference>
<dbReference type="SUPFAM" id="SSF52172">
    <property type="entry name" value="CheY-like"/>
    <property type="match status" value="1"/>
</dbReference>